<accession>A0ABU1QPR5</accession>
<evidence type="ECO:0008006" key="3">
    <source>
        <dbReference type="Google" id="ProtNLM"/>
    </source>
</evidence>
<keyword evidence="2" id="KW-1185">Reference proteome</keyword>
<evidence type="ECO:0000313" key="1">
    <source>
        <dbReference type="EMBL" id="MDR6803136.1"/>
    </source>
</evidence>
<protein>
    <recommendedName>
        <fullName evidence="3">Polymerase nucleotidyl transferase domain-containing protein</fullName>
    </recommendedName>
</protein>
<comment type="caution">
    <text evidence="1">The sequence shown here is derived from an EMBL/GenBank/DDBJ whole genome shotgun (WGS) entry which is preliminary data.</text>
</comment>
<reference evidence="1 2" key="1">
    <citation type="submission" date="2023-07" db="EMBL/GenBank/DDBJ databases">
        <title>Sorghum-associated microbial communities from plants grown in Nebraska, USA.</title>
        <authorList>
            <person name="Schachtman D."/>
        </authorList>
    </citation>
    <scope>NUCLEOTIDE SEQUENCE [LARGE SCALE GENOMIC DNA]</scope>
    <source>
        <strain evidence="1 2">BE57</strain>
    </source>
</reference>
<proteinExistence type="predicted"/>
<dbReference type="RefSeq" id="WP_309980648.1">
    <property type="nucleotide sequence ID" value="NZ_JAVDTI010000001.1"/>
</dbReference>
<gene>
    <name evidence="1" type="ORF">J2W84_000173</name>
</gene>
<evidence type="ECO:0000313" key="2">
    <source>
        <dbReference type="Proteomes" id="UP001264980"/>
    </source>
</evidence>
<sequence length="197" mass="22576">MNYLESIQQGLDAQRKHTDIARKIFITHPTSAFIENEEKQFDILDEVSQFFKIPITHVHVVGSSKIGQSLHKKTKFTLGKSDLDIALVDSNLFIYYSEMIYTITRGFNDLSNFSLNKNGVSNFEEYSQYLLKGIFRPDLMPSCKGRADWLSFFGKLSRKHSALFGGINASIYLSQHYFEVKQISTIKNYIKLQNGGL</sequence>
<dbReference type="EMBL" id="JAVDTI010000001">
    <property type="protein sequence ID" value="MDR6803136.1"/>
    <property type="molecule type" value="Genomic_DNA"/>
</dbReference>
<organism evidence="1 2">
    <name type="scientific">Dyadobacter fermentans</name>
    <dbReference type="NCBI Taxonomy" id="94254"/>
    <lineage>
        <taxon>Bacteria</taxon>
        <taxon>Pseudomonadati</taxon>
        <taxon>Bacteroidota</taxon>
        <taxon>Cytophagia</taxon>
        <taxon>Cytophagales</taxon>
        <taxon>Spirosomataceae</taxon>
        <taxon>Dyadobacter</taxon>
    </lineage>
</organism>
<name>A0ABU1QPR5_9BACT</name>
<dbReference type="Proteomes" id="UP001264980">
    <property type="component" value="Unassembled WGS sequence"/>
</dbReference>